<reference evidence="2 3" key="1">
    <citation type="submission" date="2019-02" db="EMBL/GenBank/DDBJ databases">
        <title>Siculibacillus lacustris gen. nov., sp. nov., a new rosette-forming bacterium isolated from a freshwater crater lake (Lake St. Ana, Romania).</title>
        <authorList>
            <person name="Felfoldi T."/>
            <person name="Marton Z."/>
            <person name="Szabo A."/>
            <person name="Mentes A."/>
            <person name="Boka K."/>
            <person name="Marialigeti K."/>
            <person name="Mathe I."/>
            <person name="Koncz M."/>
            <person name="Schumann P."/>
            <person name="Toth E."/>
        </authorList>
    </citation>
    <scope>NUCLEOTIDE SEQUENCE [LARGE SCALE GENOMIC DNA]</scope>
    <source>
        <strain evidence="2 3">SA-279</strain>
    </source>
</reference>
<dbReference type="InterPro" id="IPR006311">
    <property type="entry name" value="TAT_signal"/>
</dbReference>
<proteinExistence type="predicted"/>
<dbReference type="PROSITE" id="PS51318">
    <property type="entry name" value="TAT"/>
    <property type="match status" value="1"/>
</dbReference>
<organism evidence="2 3">
    <name type="scientific">Siculibacillus lacustris</name>
    <dbReference type="NCBI Taxonomy" id="1549641"/>
    <lineage>
        <taxon>Bacteria</taxon>
        <taxon>Pseudomonadati</taxon>
        <taxon>Pseudomonadota</taxon>
        <taxon>Alphaproteobacteria</taxon>
        <taxon>Hyphomicrobiales</taxon>
        <taxon>Ancalomicrobiaceae</taxon>
        <taxon>Siculibacillus</taxon>
    </lineage>
</organism>
<evidence type="ECO:0000313" key="3">
    <source>
        <dbReference type="Proteomes" id="UP000292781"/>
    </source>
</evidence>
<dbReference type="EMBL" id="SJFN01000009">
    <property type="protein sequence ID" value="TBW38961.1"/>
    <property type="molecule type" value="Genomic_DNA"/>
</dbReference>
<gene>
    <name evidence="2" type="ORF">EYW49_07470</name>
</gene>
<dbReference type="Pfam" id="PF13618">
    <property type="entry name" value="Gluconate_2-dh3"/>
    <property type="match status" value="1"/>
</dbReference>
<evidence type="ECO:0000256" key="1">
    <source>
        <dbReference type="SAM" id="SignalP"/>
    </source>
</evidence>
<feature type="signal peptide" evidence="1">
    <location>
        <begin position="1"/>
        <end position="30"/>
    </location>
</feature>
<dbReference type="InterPro" id="IPR027056">
    <property type="entry name" value="Gluconate_2DH_su3"/>
</dbReference>
<accession>A0A4Q9VSH0</accession>
<evidence type="ECO:0000313" key="2">
    <source>
        <dbReference type="EMBL" id="TBW38961.1"/>
    </source>
</evidence>
<dbReference type="Proteomes" id="UP000292781">
    <property type="component" value="Unassembled WGS sequence"/>
</dbReference>
<feature type="chain" id="PRO_5020513548" evidence="1">
    <location>
        <begin position="31"/>
        <end position="250"/>
    </location>
</feature>
<protein>
    <submittedName>
        <fullName evidence="2">Gluconate 2-dehydrogenase subunit 3 family protein</fullName>
    </submittedName>
</protein>
<dbReference type="OrthoDB" id="8400810at2"/>
<comment type="caution">
    <text evidence="2">The sequence shown here is derived from an EMBL/GenBank/DDBJ whole genome shotgun (WGS) entry which is preliminary data.</text>
</comment>
<dbReference type="AlphaFoldDB" id="A0A4Q9VSH0"/>
<sequence>MSTPTSPTRRRVLSTAAWLAASSIPGVAFARSISGALPWDANSAAPPPKLQLNGWFFFTSAEVETVTAIVDRLIPADALSPSGAECGVVVYIDRQMIGPFGRSSRLYTQGPFFLGTPRQGWQSPDTPAQRWRAGVAALERWVAANRTGRRFAALAAEEKDAVLKDVEAGKIDLGAGVDAKAFFALVLQNTMEGFFADPAYGGNKDMASWRMLGFPGARYDYRDHVDKHGQRYPLPPVSITGRPEWAGKVD</sequence>
<dbReference type="RefSeq" id="WP_131307793.1">
    <property type="nucleotide sequence ID" value="NZ_SJFN01000009.1"/>
</dbReference>
<keyword evidence="1" id="KW-0732">Signal</keyword>
<keyword evidence="3" id="KW-1185">Reference proteome</keyword>
<name>A0A4Q9VSH0_9HYPH</name>